<evidence type="ECO:0000313" key="2">
    <source>
        <dbReference type="EMBL" id="KAL2053060.1"/>
    </source>
</evidence>
<accession>A0ABR4B5C0</accession>
<comment type="caution">
    <text evidence="2">The sequence shown here is derived from an EMBL/GenBank/DDBJ whole genome shotgun (WGS) entry which is preliminary data.</text>
</comment>
<evidence type="ECO:0000256" key="1">
    <source>
        <dbReference type="SAM" id="MobiDB-lite"/>
    </source>
</evidence>
<gene>
    <name evidence="2" type="ORF">ABVK25_006697</name>
</gene>
<proteinExistence type="predicted"/>
<reference evidence="2 3" key="1">
    <citation type="submission" date="2024-09" db="EMBL/GenBank/DDBJ databases">
        <title>Rethinking Asexuality: The Enigmatic Case of Functional Sexual Genes in Lepraria (Stereocaulaceae).</title>
        <authorList>
            <person name="Doellman M."/>
            <person name="Sun Y."/>
            <person name="Barcenas-Pena A."/>
            <person name="Lumbsch H.T."/>
            <person name="Grewe F."/>
        </authorList>
    </citation>
    <scope>NUCLEOTIDE SEQUENCE [LARGE SCALE GENOMIC DNA]</scope>
    <source>
        <strain evidence="2 3">Grewe 0041</strain>
    </source>
</reference>
<dbReference type="Proteomes" id="UP001590951">
    <property type="component" value="Unassembled WGS sequence"/>
</dbReference>
<sequence>MMANMMGAWSIWIKDGVVKEDGFLSRVEKGLPDRLKKYGILAPAIEQTEAKEDAKGKSTKETRAKVRGA</sequence>
<evidence type="ECO:0000313" key="3">
    <source>
        <dbReference type="Proteomes" id="UP001590951"/>
    </source>
</evidence>
<dbReference type="EMBL" id="JBHFEH010000023">
    <property type="protein sequence ID" value="KAL2053060.1"/>
    <property type="molecule type" value="Genomic_DNA"/>
</dbReference>
<feature type="region of interest" description="Disordered" evidence="1">
    <location>
        <begin position="49"/>
        <end position="69"/>
    </location>
</feature>
<organism evidence="2 3">
    <name type="scientific">Lepraria finkii</name>
    <dbReference type="NCBI Taxonomy" id="1340010"/>
    <lineage>
        <taxon>Eukaryota</taxon>
        <taxon>Fungi</taxon>
        <taxon>Dikarya</taxon>
        <taxon>Ascomycota</taxon>
        <taxon>Pezizomycotina</taxon>
        <taxon>Lecanoromycetes</taxon>
        <taxon>OSLEUM clade</taxon>
        <taxon>Lecanoromycetidae</taxon>
        <taxon>Lecanorales</taxon>
        <taxon>Lecanorineae</taxon>
        <taxon>Stereocaulaceae</taxon>
        <taxon>Lepraria</taxon>
    </lineage>
</organism>
<keyword evidence="3" id="KW-1185">Reference proteome</keyword>
<protein>
    <submittedName>
        <fullName evidence="2">Uncharacterized protein</fullName>
    </submittedName>
</protein>
<name>A0ABR4B5C0_9LECA</name>